<feature type="compositionally biased region" description="Basic and acidic residues" evidence="1">
    <location>
        <begin position="292"/>
        <end position="308"/>
    </location>
</feature>
<evidence type="ECO:0000259" key="3">
    <source>
        <dbReference type="Pfam" id="PF01764"/>
    </source>
</evidence>
<protein>
    <submittedName>
        <fullName evidence="4">Lipase class 3 family protein</fullName>
        <ecNumber evidence="4">3.1.1.-</ecNumber>
    </submittedName>
</protein>
<dbReference type="InterPro" id="IPR051218">
    <property type="entry name" value="Sec_MonoDiacylglyc_Lipase"/>
</dbReference>
<organism evidence="4 5">
    <name type="scientific">Skeletonema marinoi</name>
    <dbReference type="NCBI Taxonomy" id="267567"/>
    <lineage>
        <taxon>Eukaryota</taxon>
        <taxon>Sar</taxon>
        <taxon>Stramenopiles</taxon>
        <taxon>Ochrophyta</taxon>
        <taxon>Bacillariophyta</taxon>
        <taxon>Coscinodiscophyceae</taxon>
        <taxon>Thalassiosirophycidae</taxon>
        <taxon>Thalassiosirales</taxon>
        <taxon>Skeletonemataceae</taxon>
        <taxon>Skeletonema</taxon>
        <taxon>Skeletonema marinoi-dohrnii complex</taxon>
    </lineage>
</organism>
<dbReference type="PANTHER" id="PTHR45856">
    <property type="entry name" value="ALPHA/BETA-HYDROLASES SUPERFAMILY PROTEIN"/>
    <property type="match status" value="1"/>
</dbReference>
<proteinExistence type="predicted"/>
<sequence length="1370" mass="156288">MIRRMVDNKNSLPHRQDDGKELDSSNASSDKNMDRSIHSIEEGTEKEEGDRQTAADYNSLQIPPFRGNGHANRRPPIRDGDMNDSSHSASSLGHQSIFIQQRIDRHKKEGKWKHIALDDSTSSDDDNPDDVKNNTDAAVKNDECPDSNEQPSRPGAMPRTPSLVCLLEMETISESKVLRNSWNDKDDDGTSIVSPGSYKSEVSVMSDNQGFEIGDLDPPIVDDGETSRRRSSFLPNVDAEPRFVEVEITPMVEANRVKSHDGDHDSETFMFTSINSADHMTHASDAPDYDYNSEHGEQKSSRTNEEKISPAASAPYRQKFISPMDRKRSFQERAQNTARDEVCEVLGLPKDNPRRVHRGIMSRATETRLRNLIGDESDSDLHAQEMKNESSASKLPWKEETESSSVDSDDSSMDLAFGDSPGKKSRENDKWERLRHERRMSRQSSTSSATRKPETSSAHTNGTSAAQAKESIEIEEHSWHNSFHWIKNPLHYVNNNDDDGASLIGKFYNRFQKTHQQSQNEDADHDSTSDCESSYDSGSDDSSDDEDNAWEMNIMTEGQYYLSMSMLVYVYGLLRQTSLLGHTEITFDEVDVNSSQAEARMNKSHRYLNNTKSAGFIIRVVMDELEKKGAFSDVEKEEGDMSVLRDFKQWVHDSRCDQLDSATVDIIRDLRRKVARKRWKRAIHAVRLAVRLGKGNKKVDMRLVAQQSFRRIKRSSVDRLKENMTDSLKNLKNAGTMRAAKGSRALASSMVWMHDQRAKIMDGLGLSEEKQNSLVDQSDVRDIVDDAFEQPRFFKEGSLMSNLIESSIEVVWFSDRHPNDVVYSICCNRRQKRVSVVFRGTVNSHNWLMNLKFFMTKHPNPIAENYPGREETLGFHTGYSLYMTRQRKDDSLTKIEEIFSKIDSVGRELDADGDYNLSITGHSLGGALATILSFYAATNQMFSKVRTIRVFTYAAPRVGCYGFARAFQHLERKGKIRMARFSNTRDIIPLIPFHSMDRMGRSYKHVGMHIRLLGISRISQYWLRQALDVTYPKDDGWWTLLQRSFWASLFMNLNSPAGYKQTHKLSDYQKRIRFTLEFRNALAQTDLLHDKKRARLKTLEEYYFIRGGTSLTGTKELTAITIEESAKLADRRRMKKIVLGLLIIAIAEALLLLRFLNVSIIHCESLPLILYPLYPLIGCQSQKSNNYINTSTASLEEREVLSPQPDVITRPITSLHGNRTQTAKAKHESKLLSFRWPRVLSFSKRKAVSPTMAKSPCFWGRCIINPHSRLPWGVRLEHLPMPSDFEYQISEELALVSEQLVSDVHSFVIESDDIQSNISDTALKTLKAAEDNLQAVEYYETTRIDNISFLSNGLKYLVRIIIDFLERMVL</sequence>
<dbReference type="SUPFAM" id="SSF53474">
    <property type="entry name" value="alpha/beta-Hydrolases"/>
    <property type="match status" value="1"/>
</dbReference>
<evidence type="ECO:0000313" key="5">
    <source>
        <dbReference type="Proteomes" id="UP001224775"/>
    </source>
</evidence>
<feature type="transmembrane region" description="Helical" evidence="2">
    <location>
        <begin position="1137"/>
        <end position="1156"/>
    </location>
</feature>
<dbReference type="PANTHER" id="PTHR45856:SF11">
    <property type="entry name" value="FUNGAL LIPASE-LIKE DOMAIN-CONTAINING PROTEIN"/>
    <property type="match status" value="1"/>
</dbReference>
<feature type="region of interest" description="Disordered" evidence="1">
    <location>
        <begin position="1"/>
        <end position="160"/>
    </location>
</feature>
<dbReference type="CDD" id="cd00519">
    <property type="entry name" value="Lipase_3"/>
    <property type="match status" value="1"/>
</dbReference>
<keyword evidence="2" id="KW-0472">Membrane</keyword>
<dbReference type="EC" id="3.1.1.-" evidence="4"/>
<evidence type="ECO:0000313" key="4">
    <source>
        <dbReference type="EMBL" id="KAK1739644.1"/>
    </source>
</evidence>
<evidence type="ECO:0000256" key="1">
    <source>
        <dbReference type="SAM" id="MobiDB-lite"/>
    </source>
</evidence>
<evidence type="ECO:0000256" key="2">
    <source>
        <dbReference type="SAM" id="Phobius"/>
    </source>
</evidence>
<feature type="compositionally biased region" description="Basic and acidic residues" evidence="1">
    <location>
        <begin position="379"/>
        <end position="388"/>
    </location>
</feature>
<dbReference type="Pfam" id="PF01764">
    <property type="entry name" value="Lipase_3"/>
    <property type="match status" value="1"/>
</dbReference>
<feature type="transmembrane region" description="Helical" evidence="2">
    <location>
        <begin position="917"/>
        <end position="937"/>
    </location>
</feature>
<dbReference type="InterPro" id="IPR029058">
    <property type="entry name" value="AB_hydrolase_fold"/>
</dbReference>
<gene>
    <name evidence="4" type="ORF">QTG54_009403</name>
</gene>
<feature type="compositionally biased region" description="Polar residues" evidence="1">
    <location>
        <begin position="442"/>
        <end position="466"/>
    </location>
</feature>
<feature type="compositionally biased region" description="Basic and acidic residues" evidence="1">
    <location>
        <begin position="421"/>
        <end position="435"/>
    </location>
</feature>
<comment type="caution">
    <text evidence="4">The sequence shown here is derived from an EMBL/GenBank/DDBJ whole genome shotgun (WGS) entry which is preliminary data.</text>
</comment>
<reference evidence="4" key="1">
    <citation type="submission" date="2023-06" db="EMBL/GenBank/DDBJ databases">
        <title>Survivors Of The Sea: Transcriptome response of Skeletonema marinoi to long-term dormancy.</title>
        <authorList>
            <person name="Pinder M.I.M."/>
            <person name="Kourtchenko O."/>
            <person name="Robertson E.K."/>
            <person name="Larsson T."/>
            <person name="Maumus F."/>
            <person name="Osuna-Cruz C.M."/>
            <person name="Vancaester E."/>
            <person name="Stenow R."/>
            <person name="Vandepoele K."/>
            <person name="Ploug H."/>
            <person name="Bruchert V."/>
            <person name="Godhe A."/>
            <person name="Topel M."/>
        </authorList>
    </citation>
    <scope>NUCLEOTIDE SEQUENCE</scope>
    <source>
        <strain evidence="4">R05AC</strain>
    </source>
</reference>
<feature type="region of interest" description="Disordered" evidence="1">
    <location>
        <begin position="344"/>
        <end position="363"/>
    </location>
</feature>
<keyword evidence="5" id="KW-1185">Reference proteome</keyword>
<keyword evidence="2" id="KW-0812">Transmembrane</keyword>
<feature type="compositionally biased region" description="Basic and acidic residues" evidence="1">
    <location>
        <begin position="31"/>
        <end position="53"/>
    </location>
</feature>
<keyword evidence="4" id="KW-0378">Hydrolase</keyword>
<feature type="region of interest" description="Disordered" evidence="1">
    <location>
        <begin position="514"/>
        <end position="547"/>
    </location>
</feature>
<dbReference type="GO" id="GO:0006629">
    <property type="term" value="P:lipid metabolic process"/>
    <property type="evidence" value="ECO:0007669"/>
    <property type="project" value="InterPro"/>
</dbReference>
<keyword evidence="2" id="KW-1133">Transmembrane helix</keyword>
<feature type="region of interest" description="Disordered" evidence="1">
    <location>
        <begin position="280"/>
        <end position="337"/>
    </location>
</feature>
<feature type="compositionally biased region" description="Basic and acidic residues" evidence="1">
    <location>
        <begin position="14"/>
        <end position="23"/>
    </location>
</feature>
<dbReference type="EMBL" id="JATAAI010000017">
    <property type="protein sequence ID" value="KAK1739644.1"/>
    <property type="molecule type" value="Genomic_DNA"/>
</dbReference>
<accession>A0AAD8Y4Q7</accession>
<dbReference type="GO" id="GO:0016787">
    <property type="term" value="F:hydrolase activity"/>
    <property type="evidence" value="ECO:0007669"/>
    <property type="project" value="UniProtKB-KW"/>
</dbReference>
<feature type="compositionally biased region" description="Acidic residues" evidence="1">
    <location>
        <begin position="538"/>
        <end position="547"/>
    </location>
</feature>
<feature type="compositionally biased region" description="Basic and acidic residues" evidence="1">
    <location>
        <begin position="129"/>
        <end position="143"/>
    </location>
</feature>
<feature type="region of interest" description="Disordered" evidence="1">
    <location>
        <begin position="375"/>
        <end position="470"/>
    </location>
</feature>
<dbReference type="Gene3D" id="3.40.50.1820">
    <property type="entry name" value="alpha/beta hydrolase"/>
    <property type="match status" value="1"/>
</dbReference>
<feature type="compositionally biased region" description="Low complexity" evidence="1">
    <location>
        <begin position="85"/>
        <end position="96"/>
    </location>
</feature>
<name>A0AAD8Y4Q7_9STRA</name>
<feature type="domain" description="Fungal lipase-type" evidence="3">
    <location>
        <begin position="836"/>
        <end position="994"/>
    </location>
</feature>
<dbReference type="InterPro" id="IPR002921">
    <property type="entry name" value="Fungal_lipase-type"/>
</dbReference>
<dbReference type="Proteomes" id="UP001224775">
    <property type="component" value="Unassembled WGS sequence"/>
</dbReference>